<sequence>MRIPIFNTGYAKSFGFAFCAPHNPAFIISLALMAHCGFIFNKLLIPLFLFRHHSFCFVDFTGSKIMLFPNVTSTSRKTVRHFKLTATFFNNFSFPPTPLLMKLAITPIGHAFLKRRTTYPIPFTVANISTTLLLEQIAL</sequence>
<evidence type="ECO:0000313" key="1">
    <source>
        <dbReference type="EMBL" id="WVY97158.1"/>
    </source>
</evidence>
<dbReference type="Proteomes" id="UP001374535">
    <property type="component" value="Chromosome 9"/>
</dbReference>
<evidence type="ECO:0000313" key="2">
    <source>
        <dbReference type="Proteomes" id="UP001374535"/>
    </source>
</evidence>
<dbReference type="EMBL" id="CP144692">
    <property type="protein sequence ID" value="WVY97158.1"/>
    <property type="molecule type" value="Genomic_DNA"/>
</dbReference>
<accession>A0AAQ3RJ25</accession>
<keyword evidence="2" id="KW-1185">Reference proteome</keyword>
<name>A0AAQ3RJ25_VIGMU</name>
<dbReference type="AlphaFoldDB" id="A0AAQ3RJ25"/>
<organism evidence="1 2">
    <name type="scientific">Vigna mungo</name>
    <name type="common">Black gram</name>
    <name type="synonym">Phaseolus mungo</name>
    <dbReference type="NCBI Taxonomy" id="3915"/>
    <lineage>
        <taxon>Eukaryota</taxon>
        <taxon>Viridiplantae</taxon>
        <taxon>Streptophyta</taxon>
        <taxon>Embryophyta</taxon>
        <taxon>Tracheophyta</taxon>
        <taxon>Spermatophyta</taxon>
        <taxon>Magnoliopsida</taxon>
        <taxon>eudicotyledons</taxon>
        <taxon>Gunneridae</taxon>
        <taxon>Pentapetalae</taxon>
        <taxon>rosids</taxon>
        <taxon>fabids</taxon>
        <taxon>Fabales</taxon>
        <taxon>Fabaceae</taxon>
        <taxon>Papilionoideae</taxon>
        <taxon>50 kb inversion clade</taxon>
        <taxon>NPAAA clade</taxon>
        <taxon>indigoferoid/millettioid clade</taxon>
        <taxon>Phaseoleae</taxon>
        <taxon>Vigna</taxon>
    </lineage>
</organism>
<proteinExistence type="predicted"/>
<protein>
    <submittedName>
        <fullName evidence="1">Uncharacterized protein</fullName>
    </submittedName>
</protein>
<reference evidence="1 2" key="1">
    <citation type="journal article" date="2023" name="Life. Sci Alliance">
        <title>Evolutionary insights into 3D genome organization and epigenetic landscape of Vigna mungo.</title>
        <authorList>
            <person name="Junaid A."/>
            <person name="Singh B."/>
            <person name="Bhatia S."/>
        </authorList>
    </citation>
    <scope>NUCLEOTIDE SEQUENCE [LARGE SCALE GENOMIC DNA]</scope>
    <source>
        <strain evidence="1">Urdbean</strain>
    </source>
</reference>
<gene>
    <name evidence="1" type="ORF">V8G54_029309</name>
</gene>